<organism evidence="2 3">
    <name type="scientific">Cryptolaemus montrouzieri</name>
    <dbReference type="NCBI Taxonomy" id="559131"/>
    <lineage>
        <taxon>Eukaryota</taxon>
        <taxon>Metazoa</taxon>
        <taxon>Ecdysozoa</taxon>
        <taxon>Arthropoda</taxon>
        <taxon>Hexapoda</taxon>
        <taxon>Insecta</taxon>
        <taxon>Pterygota</taxon>
        <taxon>Neoptera</taxon>
        <taxon>Endopterygota</taxon>
        <taxon>Coleoptera</taxon>
        <taxon>Polyphaga</taxon>
        <taxon>Cucujiformia</taxon>
        <taxon>Coccinelloidea</taxon>
        <taxon>Coccinellidae</taxon>
        <taxon>Scymninae</taxon>
        <taxon>Scymnini</taxon>
        <taxon>Cryptolaemus</taxon>
    </lineage>
</organism>
<feature type="region of interest" description="Disordered" evidence="1">
    <location>
        <begin position="282"/>
        <end position="340"/>
    </location>
</feature>
<dbReference type="PANTHER" id="PTHR40552:SF6">
    <property type="entry name" value="FI09606P-RELATED"/>
    <property type="match status" value="1"/>
</dbReference>
<sequence>MIIGNQLYLECVEYKPAGELKLDQLPAEFTLGPYSVEIYVTPNLYGDFICRKGKCLLEECLEKFFEKYSMAIVVLENTTIAIWKQRGVFYCFDPYSRNVEGHVARNGVACVSMHTDIDSLTWMIAKNYCEKDTIFYIHALVVCRIAREHAQVCAFPLNVTMNGMPMEDLRKSTKKKGKKTAVVKPIQVEQDANMSIAKPPMELQEGESLVQVDSNVGSLAMSTLPQLTHMPHVKVPIGGEKVADLDSPSLSDTQMEPPQIKEEDDGVMKVDVDSYQLTMEELEGIKRPEKGEGDQAKPGQVTKPGEAPKAAIPAQPPAPAPPVPPTPAAGGDQAKKEASKEGEDFYMAADAATEIGSKSFLNAATSVILSAGISGFMLHPEVLQPTNLTKTLGRKRRVFYKSQQGSIVLGYEPEPDITQSEELRKENNFVELPDSSQIVRGKTNMADLQGQGGDMEFLAPFVCVMATAVAKKFSLVSWSSDVVEYVLKCGQELYKASKFRYDQVSRLDIPKVSLGSTDFHIVVEYLFDTYLKDNILELALDRILFVRSDCGIFVTPTYACAIFYRHHLYYLYDGYGNNEVGLSEGKMNTGTACLVRFKGLRSLV</sequence>
<dbReference type="PANTHER" id="PTHR40552">
    <property type="entry name" value="AT05186P-RELATED"/>
    <property type="match status" value="1"/>
</dbReference>
<feature type="non-terminal residue" evidence="2">
    <location>
        <position position="604"/>
    </location>
</feature>
<gene>
    <name evidence="2" type="ORF">HHI36_022363</name>
</gene>
<evidence type="ECO:0000313" key="3">
    <source>
        <dbReference type="Proteomes" id="UP001516400"/>
    </source>
</evidence>
<feature type="compositionally biased region" description="Pro residues" evidence="1">
    <location>
        <begin position="314"/>
        <end position="327"/>
    </location>
</feature>
<protein>
    <submittedName>
        <fullName evidence="2">Uncharacterized protein</fullName>
    </submittedName>
</protein>
<evidence type="ECO:0000256" key="1">
    <source>
        <dbReference type="SAM" id="MobiDB-lite"/>
    </source>
</evidence>
<dbReference type="Proteomes" id="UP001516400">
    <property type="component" value="Unassembled WGS sequence"/>
</dbReference>
<dbReference type="EMBL" id="JABFTP020000042">
    <property type="protein sequence ID" value="KAL3271893.1"/>
    <property type="molecule type" value="Genomic_DNA"/>
</dbReference>
<feature type="region of interest" description="Disordered" evidence="1">
    <location>
        <begin position="241"/>
        <end position="263"/>
    </location>
</feature>
<reference evidence="2 3" key="1">
    <citation type="journal article" date="2021" name="BMC Biol.">
        <title>Horizontally acquired antibacterial genes associated with adaptive radiation of ladybird beetles.</title>
        <authorList>
            <person name="Li H.S."/>
            <person name="Tang X.F."/>
            <person name="Huang Y.H."/>
            <person name="Xu Z.Y."/>
            <person name="Chen M.L."/>
            <person name="Du X.Y."/>
            <person name="Qiu B.Y."/>
            <person name="Chen P.T."/>
            <person name="Zhang W."/>
            <person name="Slipinski A."/>
            <person name="Escalona H.E."/>
            <person name="Waterhouse R.M."/>
            <person name="Zwick A."/>
            <person name="Pang H."/>
        </authorList>
    </citation>
    <scope>NUCLEOTIDE SEQUENCE [LARGE SCALE GENOMIC DNA]</scope>
    <source>
        <strain evidence="2">SYSU2018</strain>
    </source>
</reference>
<feature type="compositionally biased region" description="Basic and acidic residues" evidence="1">
    <location>
        <begin position="283"/>
        <end position="295"/>
    </location>
</feature>
<proteinExistence type="predicted"/>
<comment type="caution">
    <text evidence="2">The sequence shown here is derived from an EMBL/GenBank/DDBJ whole genome shotgun (WGS) entry which is preliminary data.</text>
</comment>
<keyword evidence="3" id="KW-1185">Reference proteome</keyword>
<evidence type="ECO:0000313" key="2">
    <source>
        <dbReference type="EMBL" id="KAL3271893.1"/>
    </source>
</evidence>
<accession>A0ABD2MZG8</accession>
<dbReference type="Gene3D" id="3.90.70.120">
    <property type="match status" value="1"/>
</dbReference>
<name>A0ABD2MZG8_9CUCU</name>
<dbReference type="AlphaFoldDB" id="A0ABD2MZG8"/>